<organism evidence="4 6">
    <name type="scientific">Ganoderma sinense ZZ0214-1</name>
    <dbReference type="NCBI Taxonomy" id="1077348"/>
    <lineage>
        <taxon>Eukaryota</taxon>
        <taxon>Fungi</taxon>
        <taxon>Dikarya</taxon>
        <taxon>Basidiomycota</taxon>
        <taxon>Agaricomycotina</taxon>
        <taxon>Agaricomycetes</taxon>
        <taxon>Polyporales</taxon>
        <taxon>Polyporaceae</taxon>
        <taxon>Ganoderma</taxon>
    </lineage>
</organism>
<accession>A0A2G8S8N7</accession>
<evidence type="ECO:0000313" key="6">
    <source>
        <dbReference type="Proteomes" id="UP000230002"/>
    </source>
</evidence>
<evidence type="ECO:0000256" key="2">
    <source>
        <dbReference type="ARBA" id="ARBA00022737"/>
    </source>
</evidence>
<dbReference type="PROSITE" id="PS50294">
    <property type="entry name" value="WD_REPEATS_REGION"/>
    <property type="match status" value="2"/>
</dbReference>
<dbReference type="InterPro" id="IPR015943">
    <property type="entry name" value="WD40/YVTN_repeat-like_dom_sf"/>
</dbReference>
<dbReference type="PRINTS" id="PR00320">
    <property type="entry name" value="GPROTEINBRPT"/>
</dbReference>
<dbReference type="SMART" id="SM00320">
    <property type="entry name" value="WD40"/>
    <property type="match status" value="5"/>
</dbReference>
<dbReference type="EMBL" id="AYKW01000016">
    <property type="protein sequence ID" value="PIL30097.1"/>
    <property type="molecule type" value="Genomic_DNA"/>
</dbReference>
<gene>
    <name evidence="4" type="ORF">GSI_07674</name>
    <name evidence="5" type="ORF">GSI_07760</name>
</gene>
<dbReference type="CDD" id="cd00200">
    <property type="entry name" value="WD40"/>
    <property type="match status" value="1"/>
</dbReference>
<comment type="caution">
    <text evidence="4">The sequence shown here is derived from an EMBL/GenBank/DDBJ whole genome shotgun (WGS) entry which is preliminary data.</text>
</comment>
<feature type="repeat" description="WD" evidence="3">
    <location>
        <begin position="209"/>
        <end position="250"/>
    </location>
</feature>
<protein>
    <submittedName>
        <fullName evidence="4">Uncharacterized protein</fullName>
    </submittedName>
</protein>
<dbReference type="SUPFAM" id="SSF50978">
    <property type="entry name" value="WD40 repeat-like"/>
    <property type="match status" value="1"/>
</dbReference>
<dbReference type="Gene3D" id="2.130.10.10">
    <property type="entry name" value="YVTN repeat-like/Quinoprotein amine dehydrogenase"/>
    <property type="match status" value="3"/>
</dbReference>
<dbReference type="Proteomes" id="UP000230002">
    <property type="component" value="Unassembled WGS sequence"/>
</dbReference>
<dbReference type="PROSITE" id="PS00678">
    <property type="entry name" value="WD_REPEATS_1"/>
    <property type="match status" value="1"/>
</dbReference>
<dbReference type="InterPro" id="IPR019775">
    <property type="entry name" value="WD40_repeat_CS"/>
</dbReference>
<feature type="repeat" description="WD" evidence="3">
    <location>
        <begin position="69"/>
        <end position="90"/>
    </location>
</feature>
<dbReference type="InterPro" id="IPR001680">
    <property type="entry name" value="WD40_rpt"/>
</dbReference>
<dbReference type="STRING" id="1077348.A0A2G8S8N7"/>
<dbReference type="AlphaFoldDB" id="A0A2G8S8N7"/>
<feature type="repeat" description="WD" evidence="3">
    <location>
        <begin position="1"/>
        <end position="32"/>
    </location>
</feature>
<evidence type="ECO:0000313" key="4">
    <source>
        <dbReference type="EMBL" id="PIL30097.1"/>
    </source>
</evidence>
<proteinExistence type="predicted"/>
<keyword evidence="2" id="KW-0677">Repeat</keyword>
<reference evidence="4 6" key="1">
    <citation type="journal article" date="2015" name="Sci. Rep.">
        <title>Chromosome-level genome map provides insights into diverse defense mechanisms in the medicinal fungus Ganoderma sinense.</title>
        <authorList>
            <person name="Zhu Y."/>
            <person name="Xu J."/>
            <person name="Sun C."/>
            <person name="Zhou S."/>
            <person name="Xu H."/>
            <person name="Nelson D.R."/>
            <person name="Qian J."/>
            <person name="Song J."/>
            <person name="Luo H."/>
            <person name="Xiang L."/>
            <person name="Li Y."/>
            <person name="Xu Z."/>
            <person name="Ji A."/>
            <person name="Wang L."/>
            <person name="Lu S."/>
            <person name="Hayward A."/>
            <person name="Sun W."/>
            <person name="Li X."/>
            <person name="Schwartz D.C."/>
            <person name="Wang Y."/>
            <person name="Chen S."/>
        </authorList>
    </citation>
    <scope>NUCLEOTIDE SEQUENCE [LARGE SCALE GENOMIC DNA]</scope>
    <source>
        <strain evidence="4 6">ZZ0214-1</strain>
    </source>
</reference>
<name>A0A2G8S8N7_9APHY</name>
<dbReference type="PROSITE" id="PS50082">
    <property type="entry name" value="WD_REPEATS_2"/>
    <property type="match status" value="3"/>
</dbReference>
<keyword evidence="6" id="KW-1185">Reference proteome</keyword>
<sequence>MAASYDSKWIATASEDGTIIVWDAERGTIVQEWLAHGGYDGKNLRLVSAGGEGSDALAIWDIDPVALCAWSSDGALIASASMEGMVVVWDALTFQQRNMVDDRHPLPLTFTTQHLRFSQDSRYLAWISHSNLDGWGCRVWQPRRGNEPRWLPSGPSDSMAWNVEPISAFSFDSEGRRIATAHADGSLFTRGQCAVRIWDPATGAMLAVLAGHSQSVTDVSFSPDGRSILSASEDGSAKIWDVESGLETASLLVHERYSTSPAQVVKACFSPDGKRIATIARSSSTVQLWRTDNAECTVEFIEHAGADVLQVMFSPDGEFLVSGDINGVVVIRRLPESLRY</sequence>
<evidence type="ECO:0000256" key="3">
    <source>
        <dbReference type="PROSITE-ProRule" id="PRU00221"/>
    </source>
</evidence>
<dbReference type="OrthoDB" id="6262491at2759"/>
<dbReference type="InterPro" id="IPR036322">
    <property type="entry name" value="WD40_repeat_dom_sf"/>
</dbReference>
<dbReference type="PANTHER" id="PTHR19879:SF9">
    <property type="entry name" value="TRANSCRIPTION INITIATION FACTOR TFIID SUBUNIT 5"/>
    <property type="match status" value="1"/>
</dbReference>
<evidence type="ECO:0000313" key="5">
    <source>
        <dbReference type="EMBL" id="PIL30182.1"/>
    </source>
</evidence>
<keyword evidence="1 3" id="KW-0853">WD repeat</keyword>
<dbReference type="InterPro" id="IPR020472">
    <property type="entry name" value="WD40_PAC1"/>
</dbReference>
<dbReference type="Pfam" id="PF00400">
    <property type="entry name" value="WD40"/>
    <property type="match status" value="4"/>
</dbReference>
<dbReference type="EMBL" id="AYKW01000016">
    <property type="protein sequence ID" value="PIL30182.1"/>
    <property type="molecule type" value="Genomic_DNA"/>
</dbReference>
<evidence type="ECO:0000256" key="1">
    <source>
        <dbReference type="ARBA" id="ARBA00022574"/>
    </source>
</evidence>
<dbReference type="PANTHER" id="PTHR19879">
    <property type="entry name" value="TRANSCRIPTION INITIATION FACTOR TFIID"/>
    <property type="match status" value="1"/>
</dbReference>